<dbReference type="EMBL" id="JAULSV010000002">
    <property type="protein sequence ID" value="KAK0652801.1"/>
    <property type="molecule type" value="Genomic_DNA"/>
</dbReference>
<gene>
    <name evidence="2" type="ORF">B0T16DRAFT_490593</name>
</gene>
<keyword evidence="3" id="KW-1185">Reference proteome</keyword>
<feature type="region of interest" description="Disordered" evidence="1">
    <location>
        <begin position="1"/>
        <end position="42"/>
    </location>
</feature>
<sequence>MAAPTSTPSPIPTPTSTSTLASDSDWESDSFEPRQIPEVGSPDKLFLQLDLPGIPPYIFNDRSNSYCPPSSLGLPPSDPPSPSVFTFDLTHDPSGNRRLLLGSASLLLPPKGWSDPIPWTKLTGLTGWHRTSGPISGFCEYVSKWHPSRNYRGVYVEGEYSIAAGEGEDEGAWVVKVRVESLVGKEAGDCNDERQGRDWIEGGKKEFEVVARKGEGGNVWDIVGAEGVEVQEGYTGVDWEG</sequence>
<name>A0AA39YHN3_9PEZI</name>
<protein>
    <submittedName>
        <fullName evidence="2">Uncharacterized protein</fullName>
    </submittedName>
</protein>
<evidence type="ECO:0000313" key="2">
    <source>
        <dbReference type="EMBL" id="KAK0652801.1"/>
    </source>
</evidence>
<reference evidence="2" key="1">
    <citation type="submission" date="2023-06" db="EMBL/GenBank/DDBJ databases">
        <title>Genome-scale phylogeny and comparative genomics of the fungal order Sordariales.</title>
        <authorList>
            <consortium name="Lawrence Berkeley National Laboratory"/>
            <person name="Hensen N."/>
            <person name="Bonometti L."/>
            <person name="Westerberg I."/>
            <person name="Brannstrom I.O."/>
            <person name="Guillou S."/>
            <person name="Cros-Aarteil S."/>
            <person name="Calhoun S."/>
            <person name="Haridas S."/>
            <person name="Kuo A."/>
            <person name="Mondo S."/>
            <person name="Pangilinan J."/>
            <person name="Riley R."/>
            <person name="Labutti K."/>
            <person name="Andreopoulos B."/>
            <person name="Lipzen A."/>
            <person name="Chen C."/>
            <person name="Yanf M."/>
            <person name="Daum C."/>
            <person name="Ng V."/>
            <person name="Clum A."/>
            <person name="Steindorff A."/>
            <person name="Ohm R."/>
            <person name="Martin F."/>
            <person name="Silar P."/>
            <person name="Natvig D."/>
            <person name="Lalanne C."/>
            <person name="Gautier V."/>
            <person name="Ament-Velasquez S.L."/>
            <person name="Kruys A."/>
            <person name="Hutchinson M.I."/>
            <person name="Powell A.J."/>
            <person name="Barry K."/>
            <person name="Miller A.N."/>
            <person name="Grigoriev I.V."/>
            <person name="Debuchy R."/>
            <person name="Gladieux P."/>
            <person name="Thoren M.H."/>
            <person name="Johannesson H."/>
        </authorList>
    </citation>
    <scope>NUCLEOTIDE SEQUENCE</scope>
    <source>
        <strain evidence="2">SMH2532-1</strain>
    </source>
</reference>
<accession>A0AA39YHN3</accession>
<organism evidence="2 3">
    <name type="scientific">Cercophora newfieldiana</name>
    <dbReference type="NCBI Taxonomy" id="92897"/>
    <lineage>
        <taxon>Eukaryota</taxon>
        <taxon>Fungi</taxon>
        <taxon>Dikarya</taxon>
        <taxon>Ascomycota</taxon>
        <taxon>Pezizomycotina</taxon>
        <taxon>Sordariomycetes</taxon>
        <taxon>Sordariomycetidae</taxon>
        <taxon>Sordariales</taxon>
        <taxon>Lasiosphaeriaceae</taxon>
        <taxon>Cercophora</taxon>
    </lineage>
</organism>
<comment type="caution">
    <text evidence="2">The sequence shown here is derived from an EMBL/GenBank/DDBJ whole genome shotgun (WGS) entry which is preliminary data.</text>
</comment>
<proteinExistence type="predicted"/>
<evidence type="ECO:0000313" key="3">
    <source>
        <dbReference type="Proteomes" id="UP001174936"/>
    </source>
</evidence>
<dbReference type="AlphaFoldDB" id="A0AA39YHN3"/>
<dbReference type="Proteomes" id="UP001174936">
    <property type="component" value="Unassembled WGS sequence"/>
</dbReference>
<evidence type="ECO:0000256" key="1">
    <source>
        <dbReference type="SAM" id="MobiDB-lite"/>
    </source>
</evidence>